<organism evidence="2 3">
    <name type="scientific">Aureimonas phyllosphaerae</name>
    <dbReference type="NCBI Taxonomy" id="1166078"/>
    <lineage>
        <taxon>Bacteria</taxon>
        <taxon>Pseudomonadati</taxon>
        <taxon>Pseudomonadota</taxon>
        <taxon>Alphaproteobacteria</taxon>
        <taxon>Hyphomicrobiales</taxon>
        <taxon>Aurantimonadaceae</taxon>
        <taxon>Aureimonas</taxon>
    </lineage>
</organism>
<evidence type="ECO:0000259" key="1">
    <source>
        <dbReference type="SMART" id="SM00760"/>
    </source>
</evidence>
<sequence>MNAIGPTARARLNQFLDAVSEAFGVTRGELLSQLRIPRIVKARQTAIGILLNDRSGLPRGGGSLPEIGRIFDRDHTTVLHAGRAYQRWCEALGVEPACADPANRIIALARHHGFYREAASVAAYSPPPPIPAQPAADPQPVPVCQPEPALPTTIVDPLPVSTAKPEAPVSALAILPPTIGGDLFGPFDLDGFTALDEAERQEMLLLFAERQRSEDPSRSEAAVLMATAKAFDLTRSVLDRLLEERHAPRRPLGLLSDEDDLVVPMRRPLEFRIAEGPTPAERNFTVFAQIHLARDDAGPGFDFAAAYDRYIGFCRARGQTPMVRANFGASLKQLGGRREAGAVTGLRLQSEGAVAVE</sequence>
<feature type="domain" description="Chromosomal replication initiator DnaA C-terminal" evidence="1">
    <location>
        <begin position="11"/>
        <end position="85"/>
    </location>
</feature>
<dbReference type="EMBL" id="JACIDO010000013">
    <property type="protein sequence ID" value="MBB3937917.1"/>
    <property type="molecule type" value="Genomic_DNA"/>
</dbReference>
<dbReference type="Gene3D" id="1.10.1750.10">
    <property type="match status" value="1"/>
</dbReference>
<dbReference type="AlphaFoldDB" id="A0A7W6C3S0"/>
<dbReference type="GO" id="GO:0043565">
    <property type="term" value="F:sequence-specific DNA binding"/>
    <property type="evidence" value="ECO:0007669"/>
    <property type="project" value="InterPro"/>
</dbReference>
<keyword evidence="3" id="KW-1185">Reference proteome</keyword>
<dbReference type="GO" id="GO:0006270">
    <property type="term" value="P:DNA replication initiation"/>
    <property type="evidence" value="ECO:0007669"/>
    <property type="project" value="InterPro"/>
</dbReference>
<dbReference type="InterPro" id="IPR010921">
    <property type="entry name" value="Trp_repressor/repl_initiator"/>
</dbReference>
<comment type="caution">
    <text evidence="2">The sequence shown here is derived from an EMBL/GenBank/DDBJ whole genome shotgun (WGS) entry which is preliminary data.</text>
</comment>
<name>A0A7W6C3S0_9HYPH</name>
<dbReference type="Proteomes" id="UP000531216">
    <property type="component" value="Unassembled WGS sequence"/>
</dbReference>
<dbReference type="SMART" id="SM00760">
    <property type="entry name" value="Bac_DnaA_C"/>
    <property type="match status" value="1"/>
</dbReference>
<dbReference type="InterPro" id="IPR013159">
    <property type="entry name" value="DnaA_C"/>
</dbReference>
<evidence type="ECO:0000313" key="2">
    <source>
        <dbReference type="EMBL" id="MBB3937917.1"/>
    </source>
</evidence>
<dbReference type="RefSeq" id="WP_090966185.1">
    <property type="nucleotide sequence ID" value="NZ_FOOA01000025.1"/>
</dbReference>
<dbReference type="Pfam" id="PF08299">
    <property type="entry name" value="Bac_DnaA_C"/>
    <property type="match status" value="1"/>
</dbReference>
<evidence type="ECO:0000313" key="3">
    <source>
        <dbReference type="Proteomes" id="UP000531216"/>
    </source>
</evidence>
<dbReference type="GO" id="GO:0005524">
    <property type="term" value="F:ATP binding"/>
    <property type="evidence" value="ECO:0007669"/>
    <property type="project" value="InterPro"/>
</dbReference>
<dbReference type="CDD" id="cd06571">
    <property type="entry name" value="Bac_DnaA_C"/>
    <property type="match status" value="1"/>
</dbReference>
<accession>A0A7W6C3S0</accession>
<gene>
    <name evidence="2" type="ORF">GGR05_004086</name>
</gene>
<dbReference type="SUPFAM" id="SSF48295">
    <property type="entry name" value="TrpR-like"/>
    <property type="match status" value="1"/>
</dbReference>
<proteinExistence type="predicted"/>
<protein>
    <recommendedName>
        <fullName evidence="1">Chromosomal replication initiator DnaA C-terminal domain-containing protein</fullName>
    </recommendedName>
</protein>
<reference evidence="2 3" key="1">
    <citation type="submission" date="2020-08" db="EMBL/GenBank/DDBJ databases">
        <title>Genomic Encyclopedia of Type Strains, Phase IV (KMG-IV): sequencing the most valuable type-strain genomes for metagenomic binning, comparative biology and taxonomic classification.</title>
        <authorList>
            <person name="Goeker M."/>
        </authorList>
    </citation>
    <scope>NUCLEOTIDE SEQUENCE [LARGE SCALE GENOMIC DNA]</scope>
    <source>
        <strain evidence="2 3">DSM 25024</strain>
    </source>
</reference>
<dbReference type="GO" id="GO:0006275">
    <property type="term" value="P:regulation of DNA replication"/>
    <property type="evidence" value="ECO:0007669"/>
    <property type="project" value="InterPro"/>
</dbReference>
<dbReference type="OrthoDB" id="5293895at2"/>